<feature type="binding site" description="covalent" evidence="4">
    <location>
        <position position="302"/>
    </location>
    <ligand>
        <name>heme c</name>
        <dbReference type="ChEBI" id="CHEBI:61717"/>
        <label>3</label>
    </ligand>
</feature>
<dbReference type="PIRSF" id="PIRSF000018">
    <property type="entry name" value="Mb_ADH_cyt_c"/>
    <property type="match status" value="1"/>
</dbReference>
<feature type="domain" description="Cytochrome c" evidence="7">
    <location>
        <begin position="289"/>
        <end position="379"/>
    </location>
</feature>
<keyword evidence="6" id="KW-0732">Signal</keyword>
<feature type="binding site" description="axial binding residue" evidence="5">
    <location>
        <position position="306"/>
    </location>
    <ligand>
        <name>heme c</name>
        <dbReference type="ChEBI" id="CHEBI:61717"/>
        <label>3</label>
    </ligand>
    <ligandPart>
        <name>Fe</name>
        <dbReference type="ChEBI" id="CHEBI:18248"/>
    </ligandPart>
</feature>
<dbReference type="Pfam" id="PF00034">
    <property type="entry name" value="Cytochrom_C"/>
    <property type="match status" value="2"/>
</dbReference>
<dbReference type="InterPro" id="IPR009056">
    <property type="entry name" value="Cyt_c-like_dom"/>
</dbReference>
<dbReference type="InterPro" id="IPR051459">
    <property type="entry name" value="Cytochrome_c-type_DH"/>
</dbReference>
<dbReference type="OrthoDB" id="9811281at2"/>
<evidence type="ECO:0000256" key="3">
    <source>
        <dbReference type="ARBA" id="ARBA00023004"/>
    </source>
</evidence>
<gene>
    <name evidence="8" type="ORF">VSA01S_10830</name>
</gene>
<evidence type="ECO:0000313" key="8">
    <source>
        <dbReference type="EMBL" id="GEM74971.1"/>
    </source>
</evidence>
<evidence type="ECO:0000259" key="7">
    <source>
        <dbReference type="PROSITE" id="PS51007"/>
    </source>
</evidence>
<dbReference type="Proteomes" id="UP000321922">
    <property type="component" value="Unassembled WGS sequence"/>
</dbReference>
<feature type="signal peptide" evidence="6">
    <location>
        <begin position="1"/>
        <end position="19"/>
    </location>
</feature>
<evidence type="ECO:0000256" key="5">
    <source>
        <dbReference type="PIRSR" id="PIRSR000018-51"/>
    </source>
</evidence>
<proteinExistence type="predicted"/>
<feature type="chain" id="PRO_5022117833" evidence="6">
    <location>
        <begin position="20"/>
        <end position="407"/>
    </location>
</feature>
<feature type="domain" description="Cytochrome c" evidence="7">
    <location>
        <begin position="168"/>
        <end position="275"/>
    </location>
</feature>
<dbReference type="PANTHER" id="PTHR35008:SF4">
    <property type="entry name" value="BLL4482 PROTEIN"/>
    <property type="match status" value="1"/>
</dbReference>
<dbReference type="InterPro" id="IPR036909">
    <property type="entry name" value="Cyt_c-like_dom_sf"/>
</dbReference>
<feature type="binding site" description="covalent" evidence="4">
    <location>
        <position position="305"/>
    </location>
    <ligand>
        <name>heme c</name>
        <dbReference type="ChEBI" id="CHEBI:61717"/>
        <label>3</label>
    </ligand>
</feature>
<protein>
    <submittedName>
        <fullName evidence="8">Cytochrome c</fullName>
    </submittedName>
</protein>
<feature type="binding site" description="covalent" evidence="4">
    <location>
        <position position="186"/>
    </location>
    <ligand>
        <name>heme c</name>
        <dbReference type="ChEBI" id="CHEBI:61717"/>
        <label>2</label>
    </ligand>
</feature>
<feature type="binding site" description="axial binding residue" evidence="5">
    <location>
        <position position="42"/>
    </location>
    <ligand>
        <name>heme c</name>
        <dbReference type="ChEBI" id="CHEBI:61717"/>
        <label>1</label>
    </ligand>
    <ligandPart>
        <name>Fe</name>
        <dbReference type="ChEBI" id="CHEBI:18248"/>
    </ligandPart>
</feature>
<evidence type="ECO:0000313" key="9">
    <source>
        <dbReference type="Proteomes" id="UP000321922"/>
    </source>
</evidence>
<comment type="caution">
    <text evidence="8">The sequence shown here is derived from an EMBL/GenBank/DDBJ whole genome shotgun (WGS) entry which is preliminary data.</text>
</comment>
<keyword evidence="2 5" id="KW-0479">Metal-binding</keyword>
<dbReference type="PROSITE" id="PS51007">
    <property type="entry name" value="CYTC"/>
    <property type="match status" value="3"/>
</dbReference>
<feature type="binding site" description="covalent" evidence="4">
    <location>
        <position position="41"/>
    </location>
    <ligand>
        <name>heme c</name>
        <dbReference type="ChEBI" id="CHEBI:61717"/>
        <label>1</label>
    </ligand>
</feature>
<dbReference type="EMBL" id="BJXJ01000008">
    <property type="protein sequence ID" value="GEM74971.1"/>
    <property type="molecule type" value="Genomic_DNA"/>
</dbReference>
<feature type="binding site" description="covalent" evidence="4">
    <location>
        <position position="183"/>
    </location>
    <ligand>
        <name>heme c</name>
        <dbReference type="ChEBI" id="CHEBI:61717"/>
        <label>2</label>
    </ligand>
</feature>
<dbReference type="Gene3D" id="1.10.760.10">
    <property type="entry name" value="Cytochrome c-like domain"/>
    <property type="match status" value="2"/>
</dbReference>
<organism evidence="8 9">
    <name type="scientific">Vibrio sagamiensis NBRC 104589</name>
    <dbReference type="NCBI Taxonomy" id="1219064"/>
    <lineage>
        <taxon>Bacteria</taxon>
        <taxon>Pseudomonadati</taxon>
        <taxon>Pseudomonadota</taxon>
        <taxon>Gammaproteobacteria</taxon>
        <taxon>Vibrionales</taxon>
        <taxon>Vibrionaceae</taxon>
        <taxon>Vibrio</taxon>
    </lineage>
</organism>
<feature type="binding site" description="covalent" evidence="4">
    <location>
        <position position="38"/>
    </location>
    <ligand>
        <name>heme c</name>
        <dbReference type="ChEBI" id="CHEBI:61717"/>
        <label>1</label>
    </ligand>
</feature>
<dbReference type="SUPFAM" id="SSF46626">
    <property type="entry name" value="Cytochrome c"/>
    <property type="match status" value="3"/>
</dbReference>
<dbReference type="GO" id="GO:0020037">
    <property type="term" value="F:heme binding"/>
    <property type="evidence" value="ECO:0007669"/>
    <property type="project" value="InterPro"/>
</dbReference>
<keyword evidence="3 5" id="KW-0408">Iron</keyword>
<dbReference type="PANTHER" id="PTHR35008">
    <property type="entry name" value="BLL4482 PROTEIN-RELATED"/>
    <property type="match status" value="1"/>
</dbReference>
<feature type="binding site" description="axial binding residue" evidence="5">
    <location>
        <position position="187"/>
    </location>
    <ligand>
        <name>heme c</name>
        <dbReference type="ChEBI" id="CHEBI:61717"/>
        <label>2</label>
    </ligand>
    <ligandPart>
        <name>Fe</name>
        <dbReference type="ChEBI" id="CHEBI:18248"/>
    </ligandPart>
</feature>
<dbReference type="GO" id="GO:0005506">
    <property type="term" value="F:iron ion binding"/>
    <property type="evidence" value="ECO:0007669"/>
    <property type="project" value="InterPro"/>
</dbReference>
<dbReference type="GO" id="GO:0009055">
    <property type="term" value="F:electron transfer activity"/>
    <property type="evidence" value="ECO:0007669"/>
    <property type="project" value="InterPro"/>
</dbReference>
<evidence type="ECO:0000256" key="4">
    <source>
        <dbReference type="PIRSR" id="PIRSR000018-50"/>
    </source>
</evidence>
<name>A0A511QCF1_9VIBR</name>
<reference evidence="8 9" key="1">
    <citation type="submission" date="2019-07" db="EMBL/GenBank/DDBJ databases">
        <title>Whole genome shotgun sequence of Vibrio sagamiensis NBRC 104589.</title>
        <authorList>
            <person name="Hosoyama A."/>
            <person name="Uohara A."/>
            <person name="Ohji S."/>
            <person name="Ichikawa N."/>
        </authorList>
    </citation>
    <scope>NUCLEOTIDE SEQUENCE [LARGE SCALE GENOMIC DNA]</scope>
    <source>
        <strain evidence="8 9">NBRC 104589</strain>
    </source>
</reference>
<keyword evidence="9" id="KW-1185">Reference proteome</keyword>
<dbReference type="AlphaFoldDB" id="A0A511QCF1"/>
<keyword evidence="1 4" id="KW-0349">Heme</keyword>
<dbReference type="GO" id="GO:0016020">
    <property type="term" value="C:membrane"/>
    <property type="evidence" value="ECO:0007669"/>
    <property type="project" value="InterPro"/>
</dbReference>
<dbReference type="RefSeq" id="WP_039983469.1">
    <property type="nucleotide sequence ID" value="NZ_BAOJ01000208.1"/>
</dbReference>
<evidence type="ECO:0000256" key="2">
    <source>
        <dbReference type="ARBA" id="ARBA00022723"/>
    </source>
</evidence>
<sequence>MLKLAPLIVLMATSPITMAESNNELQEKGKYLSKLADCYACHTKDGGEPYAGGLPFNTPFGTIYSTNITSDKEHGIGSYSLKQFDEAMRQGIAPKGNLYPAMPYTSFDKITEEDMRALYAYFMASKPSSQPNLTNDVTFPANIRIGLKAWNLINHSPKEFVANRSKSDDWNRGNYILNSLGHCGECHTPRGMTMAMDPEQHYQGAMIGNVWAPDITPKTLIEQGWSTKDIEDLLSTGYSRKGTVVGEMYTAIYHSLSKFDKSDLHAATTYLLDSDKTLAGKPLTFNMNTKQDKGHQLYIGYCASCHGVKGEGKPNFAPGLAGNATLAQNNSINLLVAILFGIKPQYYSTLVSFDDMPAYSNKFNDADLTELVNYLKASFTDSPIRYTKSEISALRKEVEENQKSASH</sequence>
<accession>A0A511QCF1</accession>
<evidence type="ECO:0000256" key="6">
    <source>
        <dbReference type="SAM" id="SignalP"/>
    </source>
</evidence>
<comment type="cofactor">
    <cofactor evidence="4">
        <name>heme c</name>
        <dbReference type="ChEBI" id="CHEBI:61717"/>
    </cofactor>
    <text evidence="4">Binds 3 heme c groups covalently per subunit.</text>
</comment>
<dbReference type="GO" id="GO:0016614">
    <property type="term" value="F:oxidoreductase activity, acting on CH-OH group of donors"/>
    <property type="evidence" value="ECO:0007669"/>
    <property type="project" value="InterPro"/>
</dbReference>
<evidence type="ECO:0000256" key="1">
    <source>
        <dbReference type="ARBA" id="ARBA00022617"/>
    </source>
</evidence>
<feature type="domain" description="Cytochrome c" evidence="7">
    <location>
        <begin position="24"/>
        <end position="126"/>
    </location>
</feature>
<dbReference type="InterPro" id="IPR014353">
    <property type="entry name" value="Membr-bd_ADH_cyt_c"/>
</dbReference>